<dbReference type="EMBL" id="LR798322">
    <property type="protein sequence ID" value="CAB5223747.1"/>
    <property type="molecule type" value="Genomic_DNA"/>
</dbReference>
<proteinExistence type="predicted"/>
<name>A0A6J7X0U5_9CAUD</name>
<evidence type="ECO:0000313" key="1">
    <source>
        <dbReference type="EMBL" id="CAB5223747.1"/>
    </source>
</evidence>
<reference evidence="1" key="1">
    <citation type="submission" date="2020-05" db="EMBL/GenBank/DDBJ databases">
        <authorList>
            <person name="Chiriac C."/>
            <person name="Salcher M."/>
            <person name="Ghai R."/>
            <person name="Kavagutti S V."/>
        </authorList>
    </citation>
    <scope>NUCLEOTIDE SEQUENCE</scope>
</reference>
<organism evidence="1">
    <name type="scientific">uncultured Caudovirales phage</name>
    <dbReference type="NCBI Taxonomy" id="2100421"/>
    <lineage>
        <taxon>Viruses</taxon>
        <taxon>Duplodnaviria</taxon>
        <taxon>Heunggongvirae</taxon>
        <taxon>Uroviricota</taxon>
        <taxon>Caudoviricetes</taxon>
        <taxon>Peduoviridae</taxon>
        <taxon>Maltschvirus</taxon>
        <taxon>Maltschvirus maltsch</taxon>
    </lineage>
</organism>
<protein>
    <submittedName>
        <fullName evidence="1">Uncharacterized protein</fullName>
    </submittedName>
</protein>
<gene>
    <name evidence="1" type="ORF">UFOVP392_7</name>
</gene>
<accession>A0A6J7X0U5</accession>
<sequence>MISYQALINEIIAFYDAHLQVKKVGSDFKEQLFNFATKDEKYPIVYIVPIDAIPTDNTNDFTLEIYCFDIIQKDRANINVILSDCHQILMDLYLNYTFNLNDRDFDVVGFPALVPLNNDLLDYAAGWLMTITFTMDSWTDCQIPKQIGD</sequence>